<sequence>MVFQTQAKKFKCQLFFTTLGFSSTLEHEFGHELAKSKRSVLIDTEYTTTDSVVYIKNGPFQGFYQTITNLLQWVEEQDAIHGYSAFELVCKGYYGCKLEILDYLTFQNDGFVSLNTFYRGSIQPLASNGSELLHPKPTHGRTGQNVYDKDYPVADSMMDFVASIANEETHTERPFADEPKNSNINEAFATLRPIGSLQRESEQDLVKRFLELESRQAKMELQQECMAKRQEALDQDEEQLYQQEEILDIRYAKVLEQERNVRQIQDELLEYARYVANLERVNKQREVRLELITAAIENREDEVTALEIKLHERTVNLYYAEEVFQRKIDDCEEKLSELGIKME</sequence>
<reference evidence="1" key="1">
    <citation type="submission" date="2016-06" db="EMBL/GenBank/DDBJ databases">
        <authorList>
            <person name="Cuomo C."/>
            <person name="Litvintseva A."/>
            <person name="Heitman J."/>
            <person name="Chen Y."/>
            <person name="Sun S."/>
            <person name="Springer D."/>
            <person name="Dromer F."/>
            <person name="Young S."/>
            <person name="Zeng Q."/>
            <person name="Chapman S."/>
            <person name="Gujja S."/>
            <person name="Saif S."/>
            <person name="Birren B."/>
        </authorList>
    </citation>
    <scope>NUCLEOTIDE SEQUENCE</scope>
    <source>
        <strain evidence="1">CBS 7841</strain>
    </source>
</reference>
<protein>
    <submittedName>
        <fullName evidence="1">Uncharacterized protein</fullName>
    </submittedName>
</protein>
<accession>A0A1E3IV47</accession>
<keyword evidence="2" id="KW-1185">Reference proteome</keyword>
<reference evidence="1" key="3">
    <citation type="submission" date="2024-01" db="EMBL/GenBank/DDBJ databases">
        <authorList>
            <person name="Coelho M.A."/>
            <person name="David-Palma M."/>
            <person name="Shea T."/>
            <person name="Sun S."/>
            <person name="Cuomo C.A."/>
            <person name="Heitman J."/>
        </authorList>
    </citation>
    <scope>NUCLEOTIDE SEQUENCE</scope>
    <source>
        <strain evidence="1">CBS 7841</strain>
    </source>
</reference>
<dbReference type="EMBL" id="CP143791">
    <property type="protein sequence ID" value="WVN90820.1"/>
    <property type="molecule type" value="Genomic_DNA"/>
</dbReference>
<evidence type="ECO:0000313" key="1">
    <source>
        <dbReference type="EMBL" id="WVN90820.1"/>
    </source>
</evidence>
<reference evidence="1" key="2">
    <citation type="journal article" date="2022" name="Elife">
        <title>Obligate sexual reproduction of a homothallic fungus closely related to the Cryptococcus pathogenic species complex.</title>
        <authorList>
            <person name="Passer A.R."/>
            <person name="Clancey S.A."/>
            <person name="Shea T."/>
            <person name="David-Palma M."/>
            <person name="Averette A.F."/>
            <person name="Boekhout T."/>
            <person name="Porcel B.M."/>
            <person name="Nowrousian M."/>
            <person name="Cuomo C.A."/>
            <person name="Sun S."/>
            <person name="Heitman J."/>
            <person name="Coelho M.A."/>
        </authorList>
    </citation>
    <scope>NUCLEOTIDE SEQUENCE</scope>
    <source>
        <strain evidence="1">CBS 7841</strain>
    </source>
</reference>
<organism evidence="1 2">
    <name type="scientific">Cryptococcus depauperatus CBS 7841</name>
    <dbReference type="NCBI Taxonomy" id="1295531"/>
    <lineage>
        <taxon>Eukaryota</taxon>
        <taxon>Fungi</taxon>
        <taxon>Dikarya</taxon>
        <taxon>Basidiomycota</taxon>
        <taxon>Agaricomycotina</taxon>
        <taxon>Tremellomycetes</taxon>
        <taxon>Tremellales</taxon>
        <taxon>Cryptococcaceae</taxon>
        <taxon>Cryptococcus</taxon>
    </lineage>
</organism>
<dbReference type="Proteomes" id="UP000094043">
    <property type="component" value="Chromosome 8"/>
</dbReference>
<proteinExistence type="predicted"/>
<dbReference type="GeneID" id="91090271"/>
<dbReference type="VEuPathDB" id="FungiDB:L203_00770"/>
<gene>
    <name evidence="1" type="ORF">L203_106063</name>
</gene>
<name>A0A1E3IV47_9TREE</name>
<dbReference type="RefSeq" id="XP_066071520.1">
    <property type="nucleotide sequence ID" value="XM_066215423.1"/>
</dbReference>
<dbReference type="KEGG" id="cdep:91090271"/>
<evidence type="ECO:0000313" key="2">
    <source>
        <dbReference type="Proteomes" id="UP000094043"/>
    </source>
</evidence>
<dbReference type="AlphaFoldDB" id="A0A1E3IV47"/>